<dbReference type="Pfam" id="PF07730">
    <property type="entry name" value="HisKA_3"/>
    <property type="match status" value="1"/>
</dbReference>
<evidence type="ECO:0000256" key="4">
    <source>
        <dbReference type="ARBA" id="ARBA00022777"/>
    </source>
</evidence>
<dbReference type="Gene3D" id="1.20.5.1930">
    <property type="match status" value="1"/>
</dbReference>
<evidence type="ECO:0000313" key="8">
    <source>
        <dbReference type="EMBL" id="RHC94125.1"/>
    </source>
</evidence>
<accession>A0A414CGJ0</accession>
<dbReference type="PANTHER" id="PTHR24421:SF63">
    <property type="entry name" value="SENSOR HISTIDINE KINASE DESK"/>
    <property type="match status" value="1"/>
</dbReference>
<feature type="transmembrane region" description="Helical" evidence="6">
    <location>
        <begin position="34"/>
        <end position="52"/>
    </location>
</feature>
<keyword evidence="6" id="KW-0472">Membrane</keyword>
<dbReference type="RefSeq" id="WP_118095853.1">
    <property type="nucleotide sequence ID" value="NZ_QSIO01000003.1"/>
</dbReference>
<evidence type="ECO:0000256" key="1">
    <source>
        <dbReference type="ARBA" id="ARBA00000085"/>
    </source>
</evidence>
<evidence type="ECO:0000256" key="3">
    <source>
        <dbReference type="ARBA" id="ARBA00022679"/>
    </source>
</evidence>
<dbReference type="EMBL" id="QSIO01000003">
    <property type="protein sequence ID" value="RHC94125.1"/>
    <property type="molecule type" value="Genomic_DNA"/>
</dbReference>
<dbReference type="PANTHER" id="PTHR24421">
    <property type="entry name" value="NITRATE/NITRITE SENSOR PROTEIN NARX-RELATED"/>
    <property type="match status" value="1"/>
</dbReference>
<dbReference type="GO" id="GO:0000155">
    <property type="term" value="F:phosphorelay sensor kinase activity"/>
    <property type="evidence" value="ECO:0007669"/>
    <property type="project" value="InterPro"/>
</dbReference>
<dbReference type="GO" id="GO:0046983">
    <property type="term" value="F:protein dimerization activity"/>
    <property type="evidence" value="ECO:0007669"/>
    <property type="project" value="InterPro"/>
</dbReference>
<keyword evidence="3" id="KW-0808">Transferase</keyword>
<evidence type="ECO:0000256" key="2">
    <source>
        <dbReference type="ARBA" id="ARBA00012438"/>
    </source>
</evidence>
<dbReference type="Proteomes" id="UP000285773">
    <property type="component" value="Unassembled WGS sequence"/>
</dbReference>
<dbReference type="Gene3D" id="3.30.565.10">
    <property type="entry name" value="Histidine kinase-like ATPase, C-terminal domain"/>
    <property type="match status" value="1"/>
</dbReference>
<reference evidence="8 9" key="1">
    <citation type="submission" date="2018-08" db="EMBL/GenBank/DDBJ databases">
        <title>A genome reference for cultivated species of the human gut microbiota.</title>
        <authorList>
            <person name="Zou Y."/>
            <person name="Xue W."/>
            <person name="Luo G."/>
        </authorList>
    </citation>
    <scope>NUCLEOTIDE SEQUENCE [LARGE SCALE GENOMIC DNA]</scope>
    <source>
        <strain evidence="8 9">AM33-3BH</strain>
    </source>
</reference>
<protein>
    <recommendedName>
        <fullName evidence="2">histidine kinase</fullName>
        <ecNumber evidence="2">2.7.13.3</ecNumber>
    </recommendedName>
</protein>
<sequence>MIEKLKRIHYMFYASLVFMGFPFISILLGEVPYWHFFLALLFIASYLGILITENKKLIWICWLYLLAYVAGNTLFINANYFWFYFFISNLLVYHFEISDFRSPYLWTVFLSQFLLFGVIFFRQNAMEYEWVFLIIIFFFTHAMTYGMIRIRMMEELKADHAKQNAQINLLLAENERHRIGRDLHDSLGHTFAMLSVKADLADQFLALGQIEKAQEQVQEIQAISQESMHQVREIIENLKQRTLARELETVKQMLEVAQIKVEIQNELDTASISPILESALAMVSLELATNMIKHAKAAQALLSYRSTETGVEMVAEDNGIGFATVSDKDLHSIRERIALLGGELEISHQHKPTRIEIRIPYQERK</sequence>
<feature type="domain" description="Signal transduction histidine kinase subgroup 3 dimerisation and phosphoacceptor" evidence="7">
    <location>
        <begin position="175"/>
        <end position="242"/>
    </location>
</feature>
<gene>
    <name evidence="8" type="ORF">DW820_07185</name>
</gene>
<keyword evidence="5" id="KW-0902">Two-component regulatory system</keyword>
<comment type="caution">
    <text evidence="8">The sequence shown here is derived from an EMBL/GenBank/DDBJ whole genome shotgun (WGS) entry which is preliminary data.</text>
</comment>
<keyword evidence="6" id="KW-1133">Transmembrane helix</keyword>
<dbReference type="SUPFAM" id="SSF55874">
    <property type="entry name" value="ATPase domain of HSP90 chaperone/DNA topoisomerase II/histidine kinase"/>
    <property type="match status" value="1"/>
</dbReference>
<feature type="transmembrane region" description="Helical" evidence="6">
    <location>
        <begin position="128"/>
        <end position="148"/>
    </location>
</feature>
<keyword evidence="6" id="KW-0812">Transmembrane</keyword>
<dbReference type="EC" id="2.7.13.3" evidence="2"/>
<evidence type="ECO:0000313" key="9">
    <source>
        <dbReference type="Proteomes" id="UP000285773"/>
    </source>
</evidence>
<dbReference type="GO" id="GO:0016020">
    <property type="term" value="C:membrane"/>
    <property type="evidence" value="ECO:0007669"/>
    <property type="project" value="InterPro"/>
</dbReference>
<dbReference type="AlphaFoldDB" id="A0A414CGJ0"/>
<name>A0A414CGJ0_STRPA</name>
<organism evidence="8 9">
    <name type="scientific">Streptococcus parasanguinis</name>
    <dbReference type="NCBI Taxonomy" id="1318"/>
    <lineage>
        <taxon>Bacteria</taxon>
        <taxon>Bacillati</taxon>
        <taxon>Bacillota</taxon>
        <taxon>Bacilli</taxon>
        <taxon>Lactobacillales</taxon>
        <taxon>Streptococcaceae</taxon>
        <taxon>Streptococcus</taxon>
    </lineage>
</organism>
<feature type="transmembrane region" description="Helical" evidence="6">
    <location>
        <begin position="12"/>
        <end position="28"/>
    </location>
</feature>
<dbReference type="InterPro" id="IPR011712">
    <property type="entry name" value="Sig_transdc_His_kin_sub3_dim/P"/>
</dbReference>
<dbReference type="InterPro" id="IPR050482">
    <property type="entry name" value="Sensor_HK_TwoCompSys"/>
</dbReference>
<feature type="transmembrane region" description="Helical" evidence="6">
    <location>
        <begin position="104"/>
        <end position="122"/>
    </location>
</feature>
<evidence type="ECO:0000256" key="6">
    <source>
        <dbReference type="SAM" id="Phobius"/>
    </source>
</evidence>
<keyword evidence="4 8" id="KW-0418">Kinase</keyword>
<comment type="catalytic activity">
    <reaction evidence="1">
        <text>ATP + protein L-histidine = ADP + protein N-phospho-L-histidine.</text>
        <dbReference type="EC" id="2.7.13.3"/>
    </reaction>
</comment>
<evidence type="ECO:0000256" key="5">
    <source>
        <dbReference type="ARBA" id="ARBA00023012"/>
    </source>
</evidence>
<dbReference type="CDD" id="cd16917">
    <property type="entry name" value="HATPase_UhpB-NarQ-NarX-like"/>
    <property type="match status" value="1"/>
</dbReference>
<evidence type="ECO:0000259" key="7">
    <source>
        <dbReference type="Pfam" id="PF07730"/>
    </source>
</evidence>
<dbReference type="InterPro" id="IPR036890">
    <property type="entry name" value="HATPase_C_sf"/>
</dbReference>
<proteinExistence type="predicted"/>